<protein>
    <submittedName>
        <fullName evidence="2">Uncharacterized protein</fullName>
    </submittedName>
</protein>
<dbReference type="Pfam" id="PF20176">
    <property type="entry name" value="DUF6541"/>
    <property type="match status" value="1"/>
</dbReference>
<feature type="transmembrane region" description="Helical" evidence="1">
    <location>
        <begin position="291"/>
        <end position="311"/>
    </location>
</feature>
<gene>
    <name evidence="2" type="ORF">BF93_01460</name>
</gene>
<proteinExistence type="predicted"/>
<evidence type="ECO:0000256" key="1">
    <source>
        <dbReference type="SAM" id="Phobius"/>
    </source>
</evidence>
<dbReference type="PATRIC" id="fig|396014.3.peg.2330"/>
<feature type="transmembrane region" description="Helical" evidence="1">
    <location>
        <begin position="343"/>
        <end position="363"/>
    </location>
</feature>
<comment type="caution">
    <text evidence="2">The sequence shown here is derived from an EMBL/GenBank/DDBJ whole genome shotgun (WGS) entry which is preliminary data.</text>
</comment>
<dbReference type="RefSeq" id="WP_038372852.1">
    <property type="nucleotide sequence ID" value="NZ_KK069996.1"/>
</dbReference>
<dbReference type="Proteomes" id="UP000023067">
    <property type="component" value="Unassembled WGS sequence"/>
</dbReference>
<feature type="transmembrane region" description="Helical" evidence="1">
    <location>
        <begin position="452"/>
        <end position="473"/>
    </location>
</feature>
<feature type="transmembrane region" description="Helical" evidence="1">
    <location>
        <begin position="223"/>
        <end position="243"/>
    </location>
</feature>
<dbReference type="AlphaFoldDB" id="Z9JSJ2"/>
<dbReference type="OrthoDB" id="3169698at2"/>
<reference evidence="2 3" key="1">
    <citation type="submission" date="2014-02" db="EMBL/GenBank/DDBJ databases">
        <title>Genome sequence of Brachybacterium phenoliresistens strain W13A50.</title>
        <authorList>
            <person name="Wang X."/>
        </authorList>
    </citation>
    <scope>NUCLEOTIDE SEQUENCE [LARGE SCALE GENOMIC DNA]</scope>
    <source>
        <strain evidence="2 3">W13A50</strain>
    </source>
</reference>
<keyword evidence="1" id="KW-0812">Transmembrane</keyword>
<evidence type="ECO:0000313" key="2">
    <source>
        <dbReference type="EMBL" id="EWS80776.1"/>
    </source>
</evidence>
<dbReference type="STRING" id="396014.BF93_01460"/>
<feature type="transmembrane region" description="Helical" evidence="1">
    <location>
        <begin position="416"/>
        <end position="432"/>
    </location>
</feature>
<feature type="transmembrane region" description="Helical" evidence="1">
    <location>
        <begin position="108"/>
        <end position="132"/>
    </location>
</feature>
<keyword evidence="3" id="KW-1185">Reference proteome</keyword>
<keyword evidence="1" id="KW-0472">Membrane</keyword>
<organism evidence="2 3">
    <name type="scientific">Brachybacterium phenoliresistens</name>
    <dbReference type="NCBI Taxonomy" id="396014"/>
    <lineage>
        <taxon>Bacteria</taxon>
        <taxon>Bacillati</taxon>
        <taxon>Actinomycetota</taxon>
        <taxon>Actinomycetes</taxon>
        <taxon>Micrococcales</taxon>
        <taxon>Dermabacteraceae</taxon>
        <taxon>Brachybacterium</taxon>
    </lineage>
</organism>
<keyword evidence="1" id="KW-1133">Transmembrane helix</keyword>
<dbReference type="HOGENOM" id="CLU_017691_1_0_11"/>
<evidence type="ECO:0000313" key="3">
    <source>
        <dbReference type="Proteomes" id="UP000023067"/>
    </source>
</evidence>
<dbReference type="EMBL" id="JDYK01000012">
    <property type="protein sequence ID" value="EWS80776.1"/>
    <property type="molecule type" value="Genomic_DNA"/>
</dbReference>
<accession>Z9JSJ2</accession>
<sequence>MTTLLLLLGCAALVLVAVYVPGYAVARLAGAHRLLSLAIAPAIASAIAGTTAILAGAAGLNWSLLPYALGSLGAAGAAWGLRRAGLELHGTALQERVPLLSVIPFGRWWTLGAAAIAVVPVAVAAGSADRVLERWDALYHLSALQRIRETGNASSLVIGSISNSAGVPRTYPGAFHALASLVPSAPVPVVLNGAVLALAIVPWILGTAVLARAVFPRVRWASAAAAIIAALAPASPIDLWVHLSPTPNLVGFSMMPGVLAAAVVLWRDVLRVVRIRLRRRDAHPELPAPVPVRRLAASLLMLAAGGTGLALMHPNVAVMALILLAVLTGVTGMPLWRRLPVLALAPALALVPIAVLAWTPLASMVTGYGGGLVVPWWSAFGEIALGLLTVWPMTIGVVIAILWWPGLFRTAASGPRWLAAAWLIVAILYYDAAVDSSWNLSALFYRGQDRIALPLTTLTTLLAVPGLQVLRHVVARPGTTVRRPLAAALAALAIVLAGTSVPIRFADAAKNLSWEYPGRGRFLQHDEVEAFTAHAEEIRGNGAILASPFSGASHMYAVLGLDVYFPVAGVSLTTADRTVMEAAENAATDPAACRLLGTKGIGYIYQDRRLYAFSEEFSALDMIGPEIGTVVFETDHSRLIEIDCATQ</sequence>
<dbReference type="InterPro" id="IPR046671">
    <property type="entry name" value="DUF6541"/>
</dbReference>
<feature type="transmembrane region" description="Helical" evidence="1">
    <location>
        <begin position="36"/>
        <end position="57"/>
    </location>
</feature>
<feature type="transmembrane region" description="Helical" evidence="1">
    <location>
        <begin position="64"/>
        <end position="81"/>
    </location>
</feature>
<dbReference type="eggNOG" id="COG5617">
    <property type="taxonomic scope" value="Bacteria"/>
</dbReference>
<feature type="transmembrane region" description="Helical" evidence="1">
    <location>
        <begin position="191"/>
        <end position="211"/>
    </location>
</feature>
<name>Z9JSJ2_9MICO</name>
<feature type="transmembrane region" description="Helical" evidence="1">
    <location>
        <begin position="317"/>
        <end position="336"/>
    </location>
</feature>
<feature type="transmembrane region" description="Helical" evidence="1">
    <location>
        <begin position="249"/>
        <end position="270"/>
    </location>
</feature>
<feature type="transmembrane region" description="Helical" evidence="1">
    <location>
        <begin position="485"/>
        <end position="503"/>
    </location>
</feature>
<feature type="transmembrane region" description="Helical" evidence="1">
    <location>
        <begin position="383"/>
        <end position="404"/>
    </location>
</feature>